<reference evidence="3 4" key="1">
    <citation type="submission" date="2018-09" db="EMBL/GenBank/DDBJ databases">
        <title>Genomic Encyclopedia of Archaeal and Bacterial Type Strains, Phase II (KMG-II): from individual species to whole genera.</title>
        <authorList>
            <person name="Goeker M."/>
        </authorList>
    </citation>
    <scope>NUCLEOTIDE SEQUENCE [LARGE SCALE GENOMIC DNA]</scope>
    <source>
        <strain evidence="3 4">DSM 11458</strain>
    </source>
</reference>
<dbReference type="Gene3D" id="1.25.40.10">
    <property type="entry name" value="Tetratricopeptide repeat domain"/>
    <property type="match status" value="3"/>
</dbReference>
<feature type="repeat" description="TPR" evidence="1">
    <location>
        <begin position="470"/>
        <end position="503"/>
    </location>
</feature>
<sequence length="574" mass="61906">MRNFLTSVSIAALGIALSIGAPAPVSAETLAGSYLAGRSASVRNDFGIAAKYYGSALARDPSNVELMESAALSYLALGDISKALPLAKAIIDAGQRSHVAQMVTTAGLIDDGDFVALAAHEAGTDGISPWVDGLVKGWALIGSDDVSGALAQFDSIEADAGMRGIVQFHKALALATVGRYADAEALFASEAPGSAARTRRGVIARVEILSQLGRNEDAVQVIASTFSGATDPELDILIANLETGAQLPFTHAPTARAGLSEVFFTFAALLRAEQASDYYTLLYARIARHLRPDHVDALLLTAELLEQLGQYELAIEEYRAVDADDPAFHVAELGRAAGLRRLDKVDQAIEVLEQLTRSHGNLAVVHATLGDIFRAQDQDQAAIAAYTKAVDLTDKGDDRAWFLYFSRGIAYSQDGDNVSAEADFRAALAINPDQPQVLNYLGYSLVEEQRKLDEALGMIERAVAASPDSGYIVDSLGWVYYRLGRYDEAVIQMERAVELEAVDPVVNDHLGDVYWAVGRKREAQFQWKRALSFVEFSTMDTEAEPDRIRRKLEVGLDVVLVEEGAEPLKVANDN</sequence>
<dbReference type="OrthoDB" id="9766710at2"/>
<evidence type="ECO:0000256" key="2">
    <source>
        <dbReference type="SAM" id="SignalP"/>
    </source>
</evidence>
<dbReference type="AlphaFoldDB" id="A0A420DPX7"/>
<accession>A0A420DPX7</accession>
<evidence type="ECO:0000313" key="4">
    <source>
        <dbReference type="Proteomes" id="UP000284407"/>
    </source>
</evidence>
<dbReference type="STRING" id="1443111.Z949_2942"/>
<keyword evidence="2" id="KW-0732">Signal</keyword>
<proteinExistence type="predicted"/>
<evidence type="ECO:0000256" key="1">
    <source>
        <dbReference type="PROSITE-ProRule" id="PRU00339"/>
    </source>
</evidence>
<feature type="chain" id="PRO_5019453632" evidence="2">
    <location>
        <begin position="28"/>
        <end position="574"/>
    </location>
</feature>
<evidence type="ECO:0000313" key="3">
    <source>
        <dbReference type="EMBL" id="RKE96384.1"/>
    </source>
</evidence>
<dbReference type="PANTHER" id="PTHR12558:SF13">
    <property type="entry name" value="CELL DIVISION CYCLE PROTEIN 27 HOMOLOG"/>
    <property type="match status" value="1"/>
</dbReference>
<dbReference type="PROSITE" id="PS50005">
    <property type="entry name" value="TPR"/>
    <property type="match status" value="2"/>
</dbReference>
<gene>
    <name evidence="3" type="ORF">C8N30_0942</name>
</gene>
<name>A0A420DPX7_9RHOB</name>
<protein>
    <submittedName>
        <fullName evidence="3">Tetratricopeptide repeat protein</fullName>
    </submittedName>
</protein>
<keyword evidence="1" id="KW-0802">TPR repeat</keyword>
<organism evidence="3 4">
    <name type="scientific">Sulfitobacter guttiformis</name>
    <dbReference type="NCBI Taxonomy" id="74349"/>
    <lineage>
        <taxon>Bacteria</taxon>
        <taxon>Pseudomonadati</taxon>
        <taxon>Pseudomonadota</taxon>
        <taxon>Alphaproteobacteria</taxon>
        <taxon>Rhodobacterales</taxon>
        <taxon>Roseobacteraceae</taxon>
        <taxon>Sulfitobacter</taxon>
    </lineage>
</organism>
<dbReference type="SMART" id="SM00028">
    <property type="entry name" value="TPR"/>
    <property type="match status" value="8"/>
</dbReference>
<dbReference type="InterPro" id="IPR019734">
    <property type="entry name" value="TPR_rpt"/>
</dbReference>
<keyword evidence="4" id="KW-1185">Reference proteome</keyword>
<feature type="signal peptide" evidence="2">
    <location>
        <begin position="1"/>
        <end position="27"/>
    </location>
</feature>
<dbReference type="PANTHER" id="PTHR12558">
    <property type="entry name" value="CELL DIVISION CYCLE 16,23,27"/>
    <property type="match status" value="1"/>
</dbReference>
<comment type="caution">
    <text evidence="3">The sequence shown here is derived from an EMBL/GenBank/DDBJ whole genome shotgun (WGS) entry which is preliminary data.</text>
</comment>
<dbReference type="Pfam" id="PF13181">
    <property type="entry name" value="TPR_8"/>
    <property type="match status" value="1"/>
</dbReference>
<dbReference type="InterPro" id="IPR011990">
    <property type="entry name" value="TPR-like_helical_dom_sf"/>
</dbReference>
<dbReference type="Pfam" id="PF13432">
    <property type="entry name" value="TPR_16"/>
    <property type="match status" value="4"/>
</dbReference>
<dbReference type="RefSeq" id="WP_025063328.1">
    <property type="nucleotide sequence ID" value="NZ_RAQK01000001.1"/>
</dbReference>
<feature type="repeat" description="TPR" evidence="1">
    <location>
        <begin position="401"/>
        <end position="434"/>
    </location>
</feature>
<dbReference type="EMBL" id="RAQK01000001">
    <property type="protein sequence ID" value="RKE96384.1"/>
    <property type="molecule type" value="Genomic_DNA"/>
</dbReference>
<dbReference type="Proteomes" id="UP000284407">
    <property type="component" value="Unassembled WGS sequence"/>
</dbReference>
<dbReference type="SUPFAM" id="SSF48452">
    <property type="entry name" value="TPR-like"/>
    <property type="match status" value="1"/>
</dbReference>